<keyword evidence="2" id="KW-0812">Transmembrane</keyword>
<dbReference type="Gene3D" id="1.10.287.70">
    <property type="match status" value="1"/>
</dbReference>
<dbReference type="InterPro" id="IPR043203">
    <property type="entry name" value="VGCC_Ca_Na"/>
</dbReference>
<feature type="domain" description="Ion transport" evidence="5">
    <location>
        <begin position="3"/>
        <end position="42"/>
    </location>
</feature>
<protein>
    <recommendedName>
        <fullName evidence="5">Ion transport domain-containing protein</fullName>
    </recommendedName>
</protein>
<proteinExistence type="predicted"/>
<dbReference type="PANTHER" id="PTHR10037:SF62">
    <property type="entry name" value="SODIUM CHANNEL PROTEIN 60E"/>
    <property type="match status" value="1"/>
</dbReference>
<comment type="caution">
    <text evidence="6">The sequence shown here is derived from an EMBL/GenBank/DDBJ whole genome shotgun (WGS) entry which is preliminary data.</text>
</comment>
<dbReference type="Pfam" id="PF00520">
    <property type="entry name" value="Ion_trans"/>
    <property type="match status" value="1"/>
</dbReference>
<keyword evidence="4" id="KW-0472">Membrane</keyword>
<dbReference type="InterPro" id="IPR005821">
    <property type="entry name" value="Ion_trans_dom"/>
</dbReference>
<dbReference type="GO" id="GO:0005248">
    <property type="term" value="F:voltage-gated sodium channel activity"/>
    <property type="evidence" value="ECO:0007669"/>
    <property type="project" value="TreeGrafter"/>
</dbReference>
<evidence type="ECO:0000313" key="6">
    <source>
        <dbReference type="EMBL" id="CAF4489155.1"/>
    </source>
</evidence>
<evidence type="ECO:0000313" key="7">
    <source>
        <dbReference type="Proteomes" id="UP000681720"/>
    </source>
</evidence>
<dbReference type="GO" id="GO:0086010">
    <property type="term" value="P:membrane depolarization during action potential"/>
    <property type="evidence" value="ECO:0007669"/>
    <property type="project" value="TreeGrafter"/>
</dbReference>
<evidence type="ECO:0000256" key="1">
    <source>
        <dbReference type="ARBA" id="ARBA00004141"/>
    </source>
</evidence>
<name>A0A8S2XE42_9BILA</name>
<dbReference type="PANTHER" id="PTHR10037">
    <property type="entry name" value="VOLTAGE-GATED CATION CHANNEL CALCIUM AND SODIUM"/>
    <property type="match status" value="1"/>
</dbReference>
<dbReference type="SUPFAM" id="SSF81324">
    <property type="entry name" value="Voltage-gated potassium channels"/>
    <property type="match status" value="1"/>
</dbReference>
<evidence type="ECO:0000256" key="2">
    <source>
        <dbReference type="ARBA" id="ARBA00022692"/>
    </source>
</evidence>
<organism evidence="6 7">
    <name type="scientific">Rotaria magnacalcarata</name>
    <dbReference type="NCBI Taxonomy" id="392030"/>
    <lineage>
        <taxon>Eukaryota</taxon>
        <taxon>Metazoa</taxon>
        <taxon>Spiralia</taxon>
        <taxon>Gnathifera</taxon>
        <taxon>Rotifera</taxon>
        <taxon>Eurotatoria</taxon>
        <taxon>Bdelloidea</taxon>
        <taxon>Philodinida</taxon>
        <taxon>Philodinidae</taxon>
        <taxon>Rotaria</taxon>
    </lineage>
</organism>
<gene>
    <name evidence="6" type="ORF">GIL414_LOCUS34175</name>
</gene>
<dbReference type="GO" id="GO:0019228">
    <property type="term" value="P:neuronal action potential"/>
    <property type="evidence" value="ECO:0007669"/>
    <property type="project" value="TreeGrafter"/>
</dbReference>
<dbReference type="AlphaFoldDB" id="A0A8S2XE42"/>
<evidence type="ECO:0000259" key="5">
    <source>
        <dbReference type="Pfam" id="PF00520"/>
    </source>
</evidence>
<sequence length="43" mass="4920">MECLSVLRSFRLLRIFKLAKSWSTLNRLISIVGKSIRALANLT</sequence>
<accession>A0A8S2XE42</accession>
<reference evidence="6" key="1">
    <citation type="submission" date="2021-02" db="EMBL/GenBank/DDBJ databases">
        <authorList>
            <person name="Nowell W R."/>
        </authorList>
    </citation>
    <scope>NUCLEOTIDE SEQUENCE</scope>
</reference>
<dbReference type="GO" id="GO:0001518">
    <property type="term" value="C:voltage-gated sodium channel complex"/>
    <property type="evidence" value="ECO:0007669"/>
    <property type="project" value="TreeGrafter"/>
</dbReference>
<dbReference type="Proteomes" id="UP000681720">
    <property type="component" value="Unassembled WGS sequence"/>
</dbReference>
<comment type="subcellular location">
    <subcellularLocation>
        <location evidence="1">Membrane</location>
        <topology evidence="1">Multi-pass membrane protein</topology>
    </subcellularLocation>
</comment>
<dbReference type="EMBL" id="CAJOBJ010078146">
    <property type="protein sequence ID" value="CAF4489155.1"/>
    <property type="molecule type" value="Genomic_DNA"/>
</dbReference>
<feature type="non-terminal residue" evidence="6">
    <location>
        <position position="1"/>
    </location>
</feature>
<keyword evidence="3" id="KW-1133">Transmembrane helix</keyword>
<evidence type="ECO:0000256" key="4">
    <source>
        <dbReference type="ARBA" id="ARBA00023136"/>
    </source>
</evidence>
<evidence type="ECO:0000256" key="3">
    <source>
        <dbReference type="ARBA" id="ARBA00022989"/>
    </source>
</evidence>